<dbReference type="Proteomes" id="UP000216311">
    <property type="component" value="Unassembled WGS sequence"/>
</dbReference>
<keyword evidence="1" id="KW-0812">Transmembrane</keyword>
<feature type="transmembrane region" description="Helical" evidence="1">
    <location>
        <begin position="76"/>
        <end position="100"/>
    </location>
</feature>
<gene>
    <name evidence="2" type="ORF">CGZ93_03555</name>
</gene>
<name>A0A255HA59_9ACTN</name>
<reference evidence="2 3" key="1">
    <citation type="submission" date="2017-07" db="EMBL/GenBank/DDBJ databases">
        <title>Draft whole genome sequences of clinical Proprionibacteriaceae strains.</title>
        <authorList>
            <person name="Bernier A.-M."/>
            <person name="Bernard K."/>
            <person name="Domingo M.-C."/>
        </authorList>
    </citation>
    <scope>NUCLEOTIDE SEQUENCE [LARGE SCALE GENOMIC DNA]</scope>
    <source>
        <strain evidence="2 3">NML 130396</strain>
    </source>
</reference>
<evidence type="ECO:0000313" key="3">
    <source>
        <dbReference type="Proteomes" id="UP000216311"/>
    </source>
</evidence>
<keyword evidence="1" id="KW-1133">Transmembrane helix</keyword>
<keyword evidence="1" id="KW-0472">Membrane</keyword>
<organism evidence="2 3">
    <name type="scientific">Enemella dayhoffiae</name>
    <dbReference type="NCBI Taxonomy" id="2016507"/>
    <lineage>
        <taxon>Bacteria</taxon>
        <taxon>Bacillati</taxon>
        <taxon>Actinomycetota</taxon>
        <taxon>Actinomycetes</taxon>
        <taxon>Propionibacteriales</taxon>
        <taxon>Propionibacteriaceae</taxon>
        <taxon>Enemella</taxon>
    </lineage>
</organism>
<evidence type="ECO:0000313" key="2">
    <source>
        <dbReference type="EMBL" id="OYO24475.1"/>
    </source>
</evidence>
<evidence type="ECO:0008006" key="4">
    <source>
        <dbReference type="Google" id="ProtNLM"/>
    </source>
</evidence>
<dbReference type="RefSeq" id="WP_094362783.1">
    <property type="nucleotide sequence ID" value="NZ_NMVQ01000003.1"/>
</dbReference>
<protein>
    <recommendedName>
        <fullName evidence="4">DUF4157 domain-containing protein</fullName>
    </recommendedName>
</protein>
<sequence length="132" mass="14138">MSNWVNLSTPLGLLVARIGGAGVRVGPEGLVLAEGYRFGFPVAGAFTVGNVVITAGDFDSLLRANPELLEHESRHAWQYAACLGVPFLPLYAVAAAWSFATTGDWASDNPFERAAGLLSGGYEKQPRRFRRG</sequence>
<accession>A0A255HA59</accession>
<proteinExistence type="predicted"/>
<dbReference type="AlphaFoldDB" id="A0A255HA59"/>
<dbReference type="OrthoDB" id="3296472at2"/>
<comment type="caution">
    <text evidence="2">The sequence shown here is derived from an EMBL/GenBank/DDBJ whole genome shotgun (WGS) entry which is preliminary data.</text>
</comment>
<keyword evidence="3" id="KW-1185">Reference proteome</keyword>
<dbReference type="EMBL" id="NMVQ01000003">
    <property type="protein sequence ID" value="OYO24475.1"/>
    <property type="molecule type" value="Genomic_DNA"/>
</dbReference>
<evidence type="ECO:0000256" key="1">
    <source>
        <dbReference type="SAM" id="Phobius"/>
    </source>
</evidence>